<dbReference type="SUPFAM" id="SSF47090">
    <property type="entry name" value="PGBD-like"/>
    <property type="match status" value="1"/>
</dbReference>
<keyword evidence="2" id="KW-0812">Transmembrane</keyword>
<organism evidence="4 5">
    <name type="scientific">Dongia rigui</name>
    <dbReference type="NCBI Taxonomy" id="940149"/>
    <lineage>
        <taxon>Bacteria</taxon>
        <taxon>Pseudomonadati</taxon>
        <taxon>Pseudomonadota</taxon>
        <taxon>Alphaproteobacteria</taxon>
        <taxon>Rhodospirillales</taxon>
        <taxon>Dongiaceae</taxon>
        <taxon>Dongia</taxon>
    </lineage>
</organism>
<evidence type="ECO:0000256" key="2">
    <source>
        <dbReference type="SAM" id="Phobius"/>
    </source>
</evidence>
<dbReference type="RefSeq" id="WP_320499376.1">
    <property type="nucleotide sequence ID" value="NZ_JAXCLX010000001.1"/>
</dbReference>
<dbReference type="InterPro" id="IPR036366">
    <property type="entry name" value="PGBDSf"/>
</dbReference>
<comment type="caution">
    <text evidence="4">The sequence shown here is derived from an EMBL/GenBank/DDBJ whole genome shotgun (WGS) entry which is preliminary data.</text>
</comment>
<dbReference type="Pfam" id="PF01471">
    <property type="entry name" value="PG_binding_1"/>
    <property type="match status" value="1"/>
</dbReference>
<accession>A0ABU5DUP0</accession>
<dbReference type="Gene3D" id="1.10.101.10">
    <property type="entry name" value="PGBD-like superfamily/PGBD"/>
    <property type="match status" value="1"/>
</dbReference>
<dbReference type="Proteomes" id="UP001271769">
    <property type="component" value="Unassembled WGS sequence"/>
</dbReference>
<evidence type="ECO:0000313" key="4">
    <source>
        <dbReference type="EMBL" id="MDY0871007.1"/>
    </source>
</evidence>
<keyword evidence="5" id="KW-1185">Reference proteome</keyword>
<evidence type="ECO:0000313" key="5">
    <source>
        <dbReference type="Proteomes" id="UP001271769"/>
    </source>
</evidence>
<protein>
    <submittedName>
        <fullName evidence="4">Peptidoglycan-binding domain-containing protein</fullName>
    </submittedName>
</protein>
<feature type="region of interest" description="Disordered" evidence="1">
    <location>
        <begin position="1"/>
        <end position="27"/>
    </location>
</feature>
<reference evidence="4 5" key="1">
    <citation type="journal article" date="2013" name="Antonie Van Leeuwenhoek">
        <title>Dongia rigui sp. nov., isolated from freshwater of a large wetland in Korea.</title>
        <authorList>
            <person name="Baik K.S."/>
            <person name="Hwang Y.M."/>
            <person name="Choi J.S."/>
            <person name="Kwon J."/>
            <person name="Seong C.N."/>
        </authorList>
    </citation>
    <scope>NUCLEOTIDE SEQUENCE [LARGE SCALE GENOMIC DNA]</scope>
    <source>
        <strain evidence="4 5">04SU4-P</strain>
    </source>
</reference>
<keyword evidence="2" id="KW-0472">Membrane</keyword>
<feature type="domain" description="Peptidoglycan binding-like" evidence="3">
    <location>
        <begin position="76"/>
        <end position="129"/>
    </location>
</feature>
<keyword evidence="2" id="KW-1133">Transmembrane helix</keyword>
<evidence type="ECO:0000256" key="1">
    <source>
        <dbReference type="SAM" id="MobiDB-lite"/>
    </source>
</evidence>
<gene>
    <name evidence="4" type="ORF">SMD31_03710</name>
</gene>
<sequence length="136" mass="14207">MDEVRSQRPGVKVSPADRFSSSMRREEDGARAEAKRLMVSFGVVAAVLAVAVGLTLYIWHDVGAPSDVSDAPSASAQVQQIEKLLADLGFAPGPQDGVMDEATAEAIRSYQQAAGLPEDGAATPALLEELKAVAGQ</sequence>
<dbReference type="InterPro" id="IPR002477">
    <property type="entry name" value="Peptidoglycan-bd-like"/>
</dbReference>
<dbReference type="EMBL" id="JAXCLX010000001">
    <property type="protein sequence ID" value="MDY0871007.1"/>
    <property type="molecule type" value="Genomic_DNA"/>
</dbReference>
<dbReference type="InterPro" id="IPR036365">
    <property type="entry name" value="PGBD-like_sf"/>
</dbReference>
<name>A0ABU5DUP0_9PROT</name>
<evidence type="ECO:0000259" key="3">
    <source>
        <dbReference type="Pfam" id="PF01471"/>
    </source>
</evidence>
<feature type="transmembrane region" description="Helical" evidence="2">
    <location>
        <begin position="37"/>
        <end position="59"/>
    </location>
</feature>
<proteinExistence type="predicted"/>